<dbReference type="EMBL" id="JYDJ01000189">
    <property type="protein sequence ID" value="KRX40780.1"/>
    <property type="molecule type" value="Genomic_DNA"/>
</dbReference>
<dbReference type="InterPro" id="IPR032710">
    <property type="entry name" value="NTF2-like_dom_sf"/>
</dbReference>
<comment type="caution">
    <text evidence="2">The sequence shown here is derived from an EMBL/GenBank/DDBJ whole genome shotgun (WGS) entry which is preliminary data.</text>
</comment>
<keyword evidence="1" id="KW-0175">Coiled coil</keyword>
<feature type="coiled-coil region" evidence="1">
    <location>
        <begin position="10"/>
        <end position="71"/>
    </location>
</feature>
<accession>A0A0V0TP52</accession>
<organism evidence="2 3">
    <name type="scientific">Trichinella murrelli</name>
    <dbReference type="NCBI Taxonomy" id="144512"/>
    <lineage>
        <taxon>Eukaryota</taxon>
        <taxon>Metazoa</taxon>
        <taxon>Ecdysozoa</taxon>
        <taxon>Nematoda</taxon>
        <taxon>Enoplea</taxon>
        <taxon>Dorylaimia</taxon>
        <taxon>Trichinellida</taxon>
        <taxon>Trichinellidae</taxon>
        <taxon>Trichinella</taxon>
    </lineage>
</organism>
<evidence type="ECO:0000313" key="3">
    <source>
        <dbReference type="Proteomes" id="UP000055048"/>
    </source>
</evidence>
<dbReference type="Proteomes" id="UP000055048">
    <property type="component" value="Unassembled WGS sequence"/>
</dbReference>
<gene>
    <name evidence="2" type="ORF">T05_7235</name>
</gene>
<dbReference type="Gene3D" id="3.10.450.50">
    <property type="match status" value="1"/>
</dbReference>
<dbReference type="SUPFAM" id="SSF54427">
    <property type="entry name" value="NTF2-like"/>
    <property type="match status" value="1"/>
</dbReference>
<dbReference type="AlphaFoldDB" id="A0A0V0TP52"/>
<reference evidence="2 3" key="1">
    <citation type="submission" date="2015-01" db="EMBL/GenBank/DDBJ databases">
        <title>Evolution of Trichinella species and genotypes.</title>
        <authorList>
            <person name="Korhonen P.K."/>
            <person name="Edoardo P."/>
            <person name="Giuseppe L.R."/>
            <person name="Gasser R.B."/>
        </authorList>
    </citation>
    <scope>NUCLEOTIDE SEQUENCE [LARGE SCALE GENOMIC DNA]</scope>
    <source>
        <strain evidence="2">ISS417</strain>
    </source>
</reference>
<evidence type="ECO:0008006" key="4">
    <source>
        <dbReference type="Google" id="ProtNLM"/>
    </source>
</evidence>
<protein>
    <recommendedName>
        <fullName evidence="4">DUF4440 domain-containing protein</fullName>
    </recommendedName>
</protein>
<sequence length="228" mass="26545">MSGLINKELREKLEKRIENYSKQLISANWNSLDGFFYPTNAKVIFPDGKTVNSKEEIVNRLKKESEEKKHQVSYRVEEVVGCDDWAFTRGTFKIQLDKQELDHGKYIIVWRKYKDEYMIYNFIFNSSKSEAKFNVSLFGDNTRHAHVLRGREFSLFNADVSVDDGSSVVSTPTVAPDDVLLRKEKRDQSVSNIRQWFTPWPSWRTVSITTNDIMANTVAVRLKAKYLT</sequence>
<keyword evidence="3" id="KW-1185">Reference proteome</keyword>
<dbReference type="OrthoDB" id="5913414at2759"/>
<name>A0A0V0TP52_9BILA</name>
<evidence type="ECO:0000256" key="1">
    <source>
        <dbReference type="SAM" id="Coils"/>
    </source>
</evidence>
<proteinExistence type="predicted"/>
<evidence type="ECO:0000313" key="2">
    <source>
        <dbReference type="EMBL" id="KRX40780.1"/>
    </source>
</evidence>